<feature type="transmembrane region" description="Helical" evidence="1">
    <location>
        <begin position="44"/>
        <end position="64"/>
    </location>
</feature>
<feature type="domain" description="PAC" evidence="3">
    <location>
        <begin position="808"/>
        <end position="859"/>
    </location>
</feature>
<name>A0A4Q7E0E3_9CYAN</name>
<organism evidence="5 6">
    <name type="scientific">Leptolyngbya iicbica LK</name>
    <dbReference type="NCBI Taxonomy" id="2294035"/>
    <lineage>
        <taxon>Bacteria</taxon>
        <taxon>Bacillati</taxon>
        <taxon>Cyanobacteriota</taxon>
        <taxon>Cyanophyceae</taxon>
        <taxon>Leptolyngbyales</taxon>
        <taxon>Leptolyngbyaceae</taxon>
        <taxon>Leptolyngbya group</taxon>
        <taxon>Leptolyngbya</taxon>
        <taxon>Leptolyngbya iicbica</taxon>
    </lineage>
</organism>
<feature type="domain" description="PAC" evidence="3">
    <location>
        <begin position="422"/>
        <end position="474"/>
    </location>
</feature>
<proteinExistence type="predicted"/>
<dbReference type="Pfam" id="PF00989">
    <property type="entry name" value="PAS"/>
    <property type="match status" value="1"/>
</dbReference>
<dbReference type="Proteomes" id="UP000292459">
    <property type="component" value="Unassembled WGS sequence"/>
</dbReference>
<dbReference type="PROSITE" id="PS50113">
    <property type="entry name" value="PAC"/>
    <property type="match status" value="7"/>
</dbReference>
<protein>
    <submittedName>
        <fullName evidence="5">PAS domain S-box protein</fullName>
    </submittedName>
</protein>
<dbReference type="Pfam" id="PF01590">
    <property type="entry name" value="GAF"/>
    <property type="match status" value="1"/>
</dbReference>
<dbReference type="EMBL" id="QVFV01000008">
    <property type="protein sequence ID" value="RZM75361.1"/>
    <property type="molecule type" value="Genomic_DNA"/>
</dbReference>
<dbReference type="Pfam" id="PF00990">
    <property type="entry name" value="GGDEF"/>
    <property type="match status" value="1"/>
</dbReference>
<feature type="transmembrane region" description="Helical" evidence="1">
    <location>
        <begin position="12"/>
        <end position="32"/>
    </location>
</feature>
<feature type="domain" description="PAS" evidence="2">
    <location>
        <begin position="733"/>
        <end position="790"/>
    </location>
</feature>
<dbReference type="PROSITE" id="PS50887">
    <property type="entry name" value="GGDEF"/>
    <property type="match status" value="1"/>
</dbReference>
<dbReference type="Gene3D" id="3.30.450.20">
    <property type="entry name" value="PAS domain"/>
    <property type="match status" value="8"/>
</dbReference>
<feature type="domain" description="PAS" evidence="2">
    <location>
        <begin position="213"/>
        <end position="290"/>
    </location>
</feature>
<dbReference type="InterPro" id="IPR013656">
    <property type="entry name" value="PAS_4"/>
</dbReference>
<dbReference type="PANTHER" id="PTHR44757:SF2">
    <property type="entry name" value="BIOFILM ARCHITECTURE MAINTENANCE PROTEIN MBAA"/>
    <property type="match status" value="1"/>
</dbReference>
<dbReference type="PROSITE" id="PS50112">
    <property type="entry name" value="PAS"/>
    <property type="match status" value="5"/>
</dbReference>
<dbReference type="SUPFAM" id="SSF55781">
    <property type="entry name" value="GAF domain-like"/>
    <property type="match status" value="1"/>
</dbReference>
<reference evidence="5 6" key="1">
    <citation type="submission" date="2018-11" db="EMBL/GenBank/DDBJ databases">
        <title>Whole genome sequencing of an environmental sample.</title>
        <authorList>
            <person name="Sarangi A.N."/>
            <person name="Singh D."/>
            <person name="Tripathy S."/>
        </authorList>
    </citation>
    <scope>NUCLEOTIDE SEQUENCE [LARGE SCALE GENOMIC DNA]</scope>
    <source>
        <strain evidence="5 6">Lakshadweep</strain>
    </source>
</reference>
<evidence type="ECO:0000259" key="4">
    <source>
        <dbReference type="PROSITE" id="PS50887"/>
    </source>
</evidence>
<keyword evidence="6" id="KW-1185">Reference proteome</keyword>
<feature type="domain" description="PAS" evidence="2">
    <location>
        <begin position="345"/>
        <end position="393"/>
    </location>
</feature>
<evidence type="ECO:0000259" key="2">
    <source>
        <dbReference type="PROSITE" id="PS50112"/>
    </source>
</evidence>
<dbReference type="InterPro" id="IPR000700">
    <property type="entry name" value="PAS-assoc_C"/>
</dbReference>
<dbReference type="SUPFAM" id="SSF55073">
    <property type="entry name" value="Nucleotide cyclase"/>
    <property type="match status" value="1"/>
</dbReference>
<dbReference type="PANTHER" id="PTHR44757">
    <property type="entry name" value="DIGUANYLATE CYCLASE DGCP"/>
    <property type="match status" value="1"/>
</dbReference>
<dbReference type="InterPro" id="IPR001610">
    <property type="entry name" value="PAC"/>
</dbReference>
<feature type="domain" description="GGDEF" evidence="4">
    <location>
        <begin position="1330"/>
        <end position="1475"/>
    </location>
</feature>
<evidence type="ECO:0000313" key="5">
    <source>
        <dbReference type="EMBL" id="RZM75361.1"/>
    </source>
</evidence>
<feature type="domain" description="PAC" evidence="3">
    <location>
        <begin position="160"/>
        <end position="212"/>
    </location>
</feature>
<dbReference type="NCBIfam" id="TIGR00229">
    <property type="entry name" value="sensory_box"/>
    <property type="match status" value="8"/>
</dbReference>
<dbReference type="InterPro" id="IPR035965">
    <property type="entry name" value="PAS-like_dom_sf"/>
</dbReference>
<dbReference type="CDD" id="cd01949">
    <property type="entry name" value="GGDEF"/>
    <property type="match status" value="1"/>
</dbReference>
<comment type="caution">
    <text evidence="5">The sequence shown here is derived from an EMBL/GenBank/DDBJ whole genome shotgun (WGS) entry which is preliminary data.</text>
</comment>
<evidence type="ECO:0000313" key="6">
    <source>
        <dbReference type="Proteomes" id="UP000292459"/>
    </source>
</evidence>
<feature type="domain" description="PAC" evidence="3">
    <location>
        <begin position="292"/>
        <end position="344"/>
    </location>
</feature>
<dbReference type="OrthoDB" id="453368at2"/>
<dbReference type="FunFam" id="3.30.70.270:FF:000001">
    <property type="entry name" value="Diguanylate cyclase domain protein"/>
    <property type="match status" value="1"/>
</dbReference>
<dbReference type="GO" id="GO:0006355">
    <property type="term" value="P:regulation of DNA-templated transcription"/>
    <property type="evidence" value="ECO:0007669"/>
    <property type="project" value="InterPro"/>
</dbReference>
<dbReference type="SMART" id="SM00086">
    <property type="entry name" value="PAC"/>
    <property type="match status" value="7"/>
</dbReference>
<dbReference type="InterPro" id="IPR029787">
    <property type="entry name" value="Nucleotide_cyclase"/>
</dbReference>
<dbReference type="SMART" id="SM00267">
    <property type="entry name" value="GGDEF"/>
    <property type="match status" value="1"/>
</dbReference>
<dbReference type="Gene3D" id="3.30.70.270">
    <property type="match status" value="1"/>
</dbReference>
<keyword evidence="1" id="KW-0812">Transmembrane</keyword>
<feature type="domain" description="PAS" evidence="2">
    <location>
        <begin position="607"/>
        <end position="661"/>
    </location>
</feature>
<dbReference type="InterPro" id="IPR013655">
    <property type="entry name" value="PAS_fold_3"/>
</dbReference>
<gene>
    <name evidence="5" type="ORF">DYY88_20695</name>
</gene>
<feature type="domain" description="PAS" evidence="2">
    <location>
        <begin position="989"/>
        <end position="1059"/>
    </location>
</feature>
<feature type="domain" description="PAC" evidence="3">
    <location>
        <begin position="1063"/>
        <end position="1116"/>
    </location>
</feature>
<keyword evidence="1" id="KW-0472">Membrane</keyword>
<dbReference type="SUPFAM" id="SSF55785">
    <property type="entry name" value="PYP-like sensor domain (PAS domain)"/>
    <property type="match status" value="8"/>
</dbReference>
<dbReference type="InterPro" id="IPR003018">
    <property type="entry name" value="GAF"/>
</dbReference>
<keyword evidence="1" id="KW-1133">Transmembrane helix</keyword>
<feature type="domain" description="PAC" evidence="3">
    <location>
        <begin position="932"/>
        <end position="988"/>
    </location>
</feature>
<dbReference type="InterPro" id="IPR000160">
    <property type="entry name" value="GGDEF_dom"/>
</dbReference>
<dbReference type="InterPro" id="IPR013767">
    <property type="entry name" value="PAS_fold"/>
</dbReference>
<dbReference type="Pfam" id="PF08448">
    <property type="entry name" value="PAS_4"/>
    <property type="match status" value="3"/>
</dbReference>
<dbReference type="Gene3D" id="3.30.450.40">
    <property type="match status" value="1"/>
</dbReference>
<evidence type="ECO:0000259" key="3">
    <source>
        <dbReference type="PROSITE" id="PS50113"/>
    </source>
</evidence>
<dbReference type="InterPro" id="IPR052155">
    <property type="entry name" value="Biofilm_reg_signaling"/>
</dbReference>
<accession>A0A4Q7E0E3</accession>
<evidence type="ECO:0000256" key="1">
    <source>
        <dbReference type="SAM" id="Phobius"/>
    </source>
</evidence>
<dbReference type="SMART" id="SM00091">
    <property type="entry name" value="PAS"/>
    <property type="match status" value="8"/>
</dbReference>
<sequence>MNLTQRSLSKYFGVTVYTVILMTLLGDLLFHISQSQSQPYYDRIGTVLVFFHSIALVGLLAMLWHRRDRTIAMQLAPPARDIVAAEARLRQIQRLAQVGDWRLEVATGLIHWSEELFHIFGLKVTAATPTFEEFFRLIPLSERDYVRQTVEQSLQRGTPFKLDHGVCRPDGSRRYVTCQGEAIVDDAGAVIYLVGTVRDITDYKRLELDLQTSEAQLNDVLNTAIAAIFSFRLYRDRTWDYVYVSAGVETIYGYAPAEFLATPELWLTRVHPDDQVSVIPGLIDQYFQEQRVQAEFRILNRQGDVRWLASSTVSHYSVDQDCWLVTAVDMDISDRKHAEIAARQQSALLRQVIDSIPHHIFAKDETGQFFLANQAAAAVHGVTPEELVGHREIDFNPHLDHAWLTQVIAVNQAVMDSQRSHTLPDSQLPHHTGEQRWYQVHLTPYVDLAGQVRGIIGNALDLNGRKRLELALQASEAQLTMTLNAAQASIISYRLQRDGQFEYLYISPGCETLLGYTAAEMMADRSLWQSRVVEEDWQTVFLPRLEDIFYERPLSLEYRFHHRDGLIRWIGTELTSTYEPDTDTWLVTLVDIDISDRKQAELAYQQGEARLRSILNSSPYSIFLKDRQGRYTYVNPAYEQMSQLPAAELLGKSDYDILPREFAVTCEASDNTAMAADQPVIFEEDVPWENGTQTLLITKFALCHPDASEPYGVCGMVLNITERKTMEIALRDSQRQYQTLVDSVDSIVWEADPATLQFTFVSPQAERILGYPTAAWLEPGFWLDHVVPEDVDAACTYCAACIEQGQDHQIEYRMVAADGRIVWIQDLVKLVYNGPHLVKLVGLLLDISDRKQAEADLWESQQLLKRILDSVPQSIFWKDRQSVFLGCNQKMADDAGLASPEEIVGKTDHDLPWLPEETAYYQQIDREVMTTGEPQLRIIEAQHNADGQAIWLETNKVPLENVAGEVVGILGTYEDITDRKATEEALYYSEAKFRAVFEQSTVGIAMIDESGRFLMVNDAYAAITGYSPTELLSMYGRDVIHPDEISACEQYLQAMQKGEQSSLSLEKRYVCKDGQLKWVHVHLSAVMVRNGQVLNFITGIVVDITARKATEAALRQQTAQERMFSRVVQAIRSSLDLATIFAGAGQEANELLGISRVAIVQYLPEQACWRHVMEYRSRPETPDTTGLEVADADNPFAARLKQREVVLIESTATVDDLANRAHAEQFPGSWLLVPIIVNDEIWGSFSLLKDEQESPEATFSASQVELAQRLADQLAIAIQQSTLYGQLQAANEQLQYLATHDELTQLANRRYFDEELAREWYRWARSPDDTWLSLVLCDIDCFKQYNDHYGHLQGDDCLTQVAQALQRGGQRPADLIARYGGEEFAIILPETNDVGALHVVQQMQAAIAALNLPHAASTVASQVTLSFGIACLQHAGTTPDATAIAPTPEALVDQADQALYKAKSQGRNRYHLSYLTA</sequence>
<dbReference type="NCBIfam" id="TIGR00254">
    <property type="entry name" value="GGDEF"/>
    <property type="match status" value="1"/>
</dbReference>
<dbReference type="Gene3D" id="2.10.70.100">
    <property type="match status" value="1"/>
</dbReference>
<dbReference type="InterPro" id="IPR043128">
    <property type="entry name" value="Rev_trsase/Diguanyl_cyclase"/>
</dbReference>
<dbReference type="InterPro" id="IPR029016">
    <property type="entry name" value="GAF-like_dom_sf"/>
</dbReference>
<feature type="domain" description="PAC" evidence="3">
    <location>
        <begin position="554"/>
        <end position="606"/>
    </location>
</feature>
<dbReference type="SMART" id="SM00065">
    <property type="entry name" value="GAF"/>
    <property type="match status" value="1"/>
</dbReference>
<dbReference type="Pfam" id="PF08447">
    <property type="entry name" value="PAS_3"/>
    <property type="match status" value="4"/>
</dbReference>
<dbReference type="CDD" id="cd00130">
    <property type="entry name" value="PAS"/>
    <property type="match status" value="8"/>
</dbReference>
<dbReference type="InterPro" id="IPR000014">
    <property type="entry name" value="PAS"/>
</dbReference>